<dbReference type="InterPro" id="IPR036047">
    <property type="entry name" value="F-box-like_dom_sf"/>
</dbReference>
<dbReference type="InterPro" id="IPR001810">
    <property type="entry name" value="F-box_dom"/>
</dbReference>
<sequence length="593" mass="65436">MQRHAVDEFSQYVRRPAVPEPIGVESDAMDAQLFECLFESDFGSMPQEEQRHVVVEQQGSRPPETASYRRKKDRAKLCRKLMSDGFARLFELLHKTSPSLKATDRPGILRIAIDKLEENNRKIEDLENRLNAALAASAQMPSNSSSASVKVGMMSCSAPSGNTQAPGEMEKEAVRWGGGLQHPPDVRQLQMEHAVGNQGEMYAASNAGAMHPNRRAGGEHPFVNLIDDRCHSDDEIAFAMSTQTFQDAAGFDGSDPGVAAGHHLQRDQKVRVDGARAWAAGKAKQSEAVCKVLLELEDPLEYILRFIEPRDVLSMSSVCKRLREATRASPFWAEAWQNIFRGFGPCPVDKAQAWACYVHDLGVGQHLLTHRKCFKSSFVRTPSVQTTILGCGKAPLYATSVRMGTREWARGCVVYSLMMIGRSNGYLTRTIRGANGLGIARDVVELQLIIANPGLGEKLVLHRKRSDPFQLRVGNILIAEAWADDSILDDRFMPNPNPTANMQMELKAYEVMELSLCFALPPALATDTEVGFIQLHSKGLRIPIGLSLPPSRGGDGLQSLLEIPIGSEFSSPRSNAMGAMSRYDACYKRSRLI</sequence>
<accession>A0A7R9UDU2</accession>
<evidence type="ECO:0000256" key="2">
    <source>
        <dbReference type="SAM" id="MobiDB-lite"/>
    </source>
</evidence>
<evidence type="ECO:0000259" key="3">
    <source>
        <dbReference type="Pfam" id="PF00646"/>
    </source>
</evidence>
<dbReference type="CDD" id="cd09917">
    <property type="entry name" value="F-box_SF"/>
    <property type="match status" value="1"/>
</dbReference>
<name>A0A7R9UDU2_9STRA</name>
<evidence type="ECO:0000313" key="4">
    <source>
        <dbReference type="EMBL" id="CAD8263191.1"/>
    </source>
</evidence>
<dbReference type="EMBL" id="HBEA01016629">
    <property type="protein sequence ID" value="CAD8263191.1"/>
    <property type="molecule type" value="Transcribed_RNA"/>
</dbReference>
<evidence type="ECO:0000256" key="1">
    <source>
        <dbReference type="SAM" id="Coils"/>
    </source>
</evidence>
<reference evidence="4" key="1">
    <citation type="submission" date="2021-01" db="EMBL/GenBank/DDBJ databases">
        <authorList>
            <person name="Corre E."/>
            <person name="Pelletier E."/>
            <person name="Niang G."/>
            <person name="Scheremetjew M."/>
            <person name="Finn R."/>
            <person name="Kale V."/>
            <person name="Holt S."/>
            <person name="Cochrane G."/>
            <person name="Meng A."/>
            <person name="Brown T."/>
            <person name="Cohen L."/>
        </authorList>
    </citation>
    <scope>NUCLEOTIDE SEQUENCE</scope>
    <source>
        <strain evidence="4">CCMP2078</strain>
    </source>
</reference>
<feature type="domain" description="F-box" evidence="3">
    <location>
        <begin position="298"/>
        <end position="332"/>
    </location>
</feature>
<organism evidence="4">
    <name type="scientific">Pinguiococcus pyrenoidosus</name>
    <dbReference type="NCBI Taxonomy" id="172671"/>
    <lineage>
        <taxon>Eukaryota</taxon>
        <taxon>Sar</taxon>
        <taxon>Stramenopiles</taxon>
        <taxon>Ochrophyta</taxon>
        <taxon>Pinguiophyceae</taxon>
        <taxon>Pinguiochrysidales</taxon>
        <taxon>Pinguiochrysidaceae</taxon>
        <taxon>Pinguiococcus</taxon>
    </lineage>
</organism>
<keyword evidence="1" id="KW-0175">Coiled coil</keyword>
<dbReference type="Pfam" id="PF00646">
    <property type="entry name" value="F-box"/>
    <property type="match status" value="1"/>
</dbReference>
<dbReference type="SUPFAM" id="SSF81383">
    <property type="entry name" value="F-box domain"/>
    <property type="match status" value="1"/>
</dbReference>
<gene>
    <name evidence="4" type="ORF">PPYR1160_LOCUS12693</name>
</gene>
<dbReference type="AlphaFoldDB" id="A0A7R9UDU2"/>
<proteinExistence type="predicted"/>
<feature type="coiled-coil region" evidence="1">
    <location>
        <begin position="109"/>
        <end position="136"/>
    </location>
</feature>
<protein>
    <recommendedName>
        <fullName evidence="3">F-box domain-containing protein</fullName>
    </recommendedName>
</protein>
<feature type="region of interest" description="Disordered" evidence="2">
    <location>
        <begin position="53"/>
        <end position="72"/>
    </location>
</feature>